<keyword evidence="3" id="KW-1185">Reference proteome</keyword>
<proteinExistence type="predicted"/>
<dbReference type="EMBL" id="JAOVQM010000002">
    <property type="protein sequence ID" value="MCV2231996.1"/>
    <property type="molecule type" value="Genomic_DNA"/>
</dbReference>
<accession>A0ABT2Y5I8</accession>
<keyword evidence="1" id="KW-0812">Transmembrane</keyword>
<evidence type="ECO:0000313" key="2">
    <source>
        <dbReference type="EMBL" id="MCV2231996.1"/>
    </source>
</evidence>
<reference evidence="2" key="1">
    <citation type="submission" date="2022-09" db="EMBL/GenBank/DDBJ databases">
        <title>Novel Mycoplasma species identified in domestic and wild animals.</title>
        <authorList>
            <person name="Volokhov D.V."/>
            <person name="Furtak V.A."/>
            <person name="Zagorodnyaya T.A."/>
        </authorList>
    </citation>
    <scope>NUCLEOTIDE SEQUENCE</scope>
    <source>
        <strain evidence="2">Oakley</strain>
    </source>
</reference>
<evidence type="ECO:0000313" key="3">
    <source>
        <dbReference type="Proteomes" id="UP001177160"/>
    </source>
</evidence>
<dbReference type="Pfam" id="PF11335">
    <property type="entry name" value="DUF3137"/>
    <property type="match status" value="1"/>
</dbReference>
<organism evidence="2 3">
    <name type="scientific">Paracholeplasma manati</name>
    <dbReference type="NCBI Taxonomy" id="591373"/>
    <lineage>
        <taxon>Bacteria</taxon>
        <taxon>Bacillati</taxon>
        <taxon>Mycoplasmatota</taxon>
        <taxon>Mollicutes</taxon>
        <taxon>Acholeplasmatales</taxon>
        <taxon>Acholeplasmataceae</taxon>
        <taxon>Paracholeplasma</taxon>
    </lineage>
</organism>
<evidence type="ECO:0000256" key="1">
    <source>
        <dbReference type="SAM" id="Phobius"/>
    </source>
</evidence>
<keyword evidence="1" id="KW-0472">Membrane</keyword>
<name>A0ABT2Y5I8_9MOLU</name>
<dbReference type="RefSeq" id="WP_263608151.1">
    <property type="nucleotide sequence ID" value="NZ_JAOVQM010000002.1"/>
</dbReference>
<keyword evidence="1" id="KW-1133">Transmembrane helix</keyword>
<comment type="caution">
    <text evidence="2">The sequence shown here is derived from an EMBL/GenBank/DDBJ whole genome shotgun (WGS) entry which is preliminary data.</text>
</comment>
<gene>
    <name evidence="2" type="ORF">N7548_04055</name>
</gene>
<dbReference type="InterPro" id="IPR021484">
    <property type="entry name" value="DUF3137"/>
</dbReference>
<feature type="transmembrane region" description="Helical" evidence="1">
    <location>
        <begin position="21"/>
        <end position="54"/>
    </location>
</feature>
<dbReference type="Proteomes" id="UP001177160">
    <property type="component" value="Unassembled WGS sequence"/>
</dbReference>
<sequence>MTIEQFVQKQIKYQTIRRIAVIVAVLSPLGFFAGIWWLSILIVVLIIACIGVYMNLQERYTQLALSFKKDHLKQAIESRYPNVRFDMNKGFLPIDVYGSKLIERGDIFKSEDMLQGKIGTTRFRTADVKIQFERLGRNGRQIITRFSGKYYEIELPFIINKPVYIVNNGAEKFGIKLGLPRVDFEYIDFNNEVDVYASDTEAAFKLLKPKAMESILKLRQKYGSVAFAFFNKTMVVAMEGRNSFEFYIHRKIDKHFLETIEQEIQTLIDLSTSVK</sequence>
<protein>
    <submittedName>
        <fullName evidence="2">DUF3137 domain-containing protein</fullName>
    </submittedName>
</protein>